<dbReference type="PROSITE" id="PS50003">
    <property type="entry name" value="PH_DOMAIN"/>
    <property type="match status" value="1"/>
</dbReference>
<dbReference type="InterPro" id="IPR001849">
    <property type="entry name" value="PH_domain"/>
</dbReference>
<gene>
    <name evidence="1" type="ORF">J3D99_21445</name>
</gene>
<proteinExistence type="predicted"/>
<reference evidence="1" key="1">
    <citation type="submission" date="2021-03" db="EMBL/GenBank/DDBJ databases">
        <title>Complete genome of Burkholderia pseudomallei_VBP364.</title>
        <authorList>
            <person name="Balaji V."/>
            <person name="Yamuna B."/>
            <person name="Monisha P."/>
        </authorList>
    </citation>
    <scope>NUCLEOTIDE SEQUENCE</scope>
    <source>
        <strain evidence="1">VBP364</strain>
    </source>
</reference>
<dbReference type="EMBL" id="CP071754">
    <property type="protein sequence ID" value="QTB65534.1"/>
    <property type="molecule type" value="Genomic_DNA"/>
</dbReference>
<organism evidence="1">
    <name type="scientific">Burkholderia pseudomallei</name>
    <name type="common">Pseudomonas pseudomallei</name>
    <dbReference type="NCBI Taxonomy" id="28450"/>
    <lineage>
        <taxon>Bacteria</taxon>
        <taxon>Pseudomonadati</taxon>
        <taxon>Pseudomonadota</taxon>
        <taxon>Betaproteobacteria</taxon>
        <taxon>Burkholderiales</taxon>
        <taxon>Burkholderiaceae</taxon>
        <taxon>Burkholderia</taxon>
        <taxon>pseudomallei group</taxon>
    </lineage>
</organism>
<name>A0A8A4EQ14_BURPE</name>
<sequence>MGASSYTFACATPAKTMEDWLGGIARALTV</sequence>
<dbReference type="AlphaFoldDB" id="A0A8A4EQ14"/>
<accession>A0A8A4EQ14</accession>
<protein>
    <submittedName>
        <fullName evidence="1">Integrase</fullName>
    </submittedName>
</protein>
<evidence type="ECO:0000313" key="1">
    <source>
        <dbReference type="EMBL" id="QTB65534.1"/>
    </source>
</evidence>